<protein>
    <submittedName>
        <fullName evidence="2">SGNH/GDSL hydrolase family protein</fullName>
    </submittedName>
</protein>
<dbReference type="PANTHER" id="PTHR30383">
    <property type="entry name" value="THIOESTERASE 1/PROTEASE 1/LYSOPHOSPHOLIPASE L1"/>
    <property type="match status" value="1"/>
</dbReference>
<comment type="caution">
    <text evidence="2">The sequence shown here is derived from an EMBL/GenBank/DDBJ whole genome shotgun (WGS) entry which is preliminary data.</text>
</comment>
<gene>
    <name evidence="2" type="ORF">H9726_00210</name>
</gene>
<dbReference type="PANTHER" id="PTHR30383:SF5">
    <property type="entry name" value="SGNH HYDROLASE-TYPE ESTERASE DOMAIN-CONTAINING PROTEIN"/>
    <property type="match status" value="1"/>
</dbReference>
<sequence length="204" mass="23303">MQDNTVIVFAGDSVTDADKANTYDRAGNGYVRLVRNYLRAFRPQEWYKVVNAGISGNTTRDLLTRWDKDVAGENPDVIFCLIGINDVWRHFDGLELPVNAVGEEEFGRNMRAICEKMKGKRAFVLSPYYLERNRTDEMRAMTERYAAIARKTAEEYGFVYIDVQADFDEYMKSRPGQSISWDRVHPGEVGSMILARAVLRALLA</sequence>
<keyword evidence="2" id="KW-0378">Hydrolase</keyword>
<accession>A0A9D2D5G7</accession>
<dbReference type="CDD" id="cd01834">
    <property type="entry name" value="SGNH_hydrolase_like_2"/>
    <property type="match status" value="1"/>
</dbReference>
<dbReference type="InterPro" id="IPR013830">
    <property type="entry name" value="SGNH_hydro"/>
</dbReference>
<evidence type="ECO:0000259" key="1">
    <source>
        <dbReference type="Pfam" id="PF13472"/>
    </source>
</evidence>
<dbReference type="AlphaFoldDB" id="A0A9D2D5G7"/>
<evidence type="ECO:0000313" key="2">
    <source>
        <dbReference type="EMBL" id="HIZ08884.1"/>
    </source>
</evidence>
<dbReference type="Gene3D" id="3.40.50.1110">
    <property type="entry name" value="SGNH hydrolase"/>
    <property type="match status" value="1"/>
</dbReference>
<reference evidence="2" key="2">
    <citation type="submission" date="2021-04" db="EMBL/GenBank/DDBJ databases">
        <authorList>
            <person name="Gilroy R."/>
        </authorList>
    </citation>
    <scope>NUCLEOTIDE SEQUENCE</scope>
    <source>
        <strain evidence="2">CHK192-19661</strain>
    </source>
</reference>
<dbReference type="InterPro" id="IPR051532">
    <property type="entry name" value="Ester_Hydrolysis_Enzymes"/>
</dbReference>
<dbReference type="GO" id="GO:0004622">
    <property type="term" value="F:phosphatidylcholine lysophospholipase activity"/>
    <property type="evidence" value="ECO:0007669"/>
    <property type="project" value="TreeGrafter"/>
</dbReference>
<dbReference type="Pfam" id="PF13472">
    <property type="entry name" value="Lipase_GDSL_2"/>
    <property type="match status" value="1"/>
</dbReference>
<feature type="domain" description="SGNH hydrolase-type esterase" evidence="1">
    <location>
        <begin position="9"/>
        <end position="190"/>
    </location>
</feature>
<organism evidence="2 3">
    <name type="scientific">Candidatus Borkfalkia avicola</name>
    <dbReference type="NCBI Taxonomy" id="2838503"/>
    <lineage>
        <taxon>Bacteria</taxon>
        <taxon>Bacillati</taxon>
        <taxon>Bacillota</taxon>
        <taxon>Clostridia</taxon>
        <taxon>Christensenellales</taxon>
        <taxon>Christensenellaceae</taxon>
        <taxon>Candidatus Borkfalkia</taxon>
    </lineage>
</organism>
<dbReference type="EMBL" id="DXCF01000002">
    <property type="protein sequence ID" value="HIZ08884.1"/>
    <property type="molecule type" value="Genomic_DNA"/>
</dbReference>
<dbReference type="SUPFAM" id="SSF52266">
    <property type="entry name" value="SGNH hydrolase"/>
    <property type="match status" value="1"/>
</dbReference>
<name>A0A9D2D5G7_9FIRM</name>
<proteinExistence type="predicted"/>
<dbReference type="Proteomes" id="UP000824025">
    <property type="component" value="Unassembled WGS sequence"/>
</dbReference>
<evidence type="ECO:0000313" key="3">
    <source>
        <dbReference type="Proteomes" id="UP000824025"/>
    </source>
</evidence>
<dbReference type="InterPro" id="IPR036514">
    <property type="entry name" value="SGNH_hydro_sf"/>
</dbReference>
<reference evidence="2" key="1">
    <citation type="journal article" date="2021" name="PeerJ">
        <title>Extensive microbial diversity within the chicken gut microbiome revealed by metagenomics and culture.</title>
        <authorList>
            <person name="Gilroy R."/>
            <person name="Ravi A."/>
            <person name="Getino M."/>
            <person name="Pursley I."/>
            <person name="Horton D.L."/>
            <person name="Alikhan N.F."/>
            <person name="Baker D."/>
            <person name="Gharbi K."/>
            <person name="Hall N."/>
            <person name="Watson M."/>
            <person name="Adriaenssens E.M."/>
            <person name="Foster-Nyarko E."/>
            <person name="Jarju S."/>
            <person name="Secka A."/>
            <person name="Antonio M."/>
            <person name="Oren A."/>
            <person name="Chaudhuri R.R."/>
            <person name="La Ragione R."/>
            <person name="Hildebrand F."/>
            <person name="Pallen M.J."/>
        </authorList>
    </citation>
    <scope>NUCLEOTIDE SEQUENCE</scope>
    <source>
        <strain evidence="2">CHK192-19661</strain>
    </source>
</reference>